<evidence type="ECO:0000256" key="1">
    <source>
        <dbReference type="ARBA" id="ARBA00001946"/>
    </source>
</evidence>
<evidence type="ECO:0000256" key="22">
    <source>
        <dbReference type="ARBA" id="ARBA00023235"/>
    </source>
</evidence>
<keyword evidence="21 32" id="KW-0238">DNA-binding</keyword>
<dbReference type="Gene3D" id="1.20.1050.70">
    <property type="entry name" value="Large T antigen, SV40, domain 3"/>
    <property type="match status" value="1"/>
</dbReference>
<evidence type="ECO:0000256" key="20">
    <source>
        <dbReference type="ARBA" id="ARBA00022990"/>
    </source>
</evidence>
<evidence type="ECO:0000256" key="15">
    <source>
        <dbReference type="ARBA" id="ARBA00022806"/>
    </source>
</evidence>
<dbReference type="InterPro" id="IPR017910">
    <property type="entry name" value="Znf_lg_T-Ag_D1-typ"/>
</dbReference>
<sequence>MDRVLEKSEKKELIKLLGIPAHSFGNIAVMKSAYKKVSKKYHPDKGGSGEVMMSLNSLWQKFQEGCLEIRHEEVGNLQCLNCLSLQPYSESYGSRFFREQYAEWCRSFFDEGPTEQPDLHCDESCPSSEDEAGTQSSGYNSYPFTSTPNSSQDPGPSQSSFDPFAGRGGGFRGSTTSSSTQEEDVSNSSSSTKGHPRDRDSVPPGRTRGTPKKPENQRGRNSPDLDGSNPSSQASYQSTPPKDKRENSDRPTDIPSSLYDYVSHALFSNKTVNAFLIYTTPEKALLLYDKVDKFHVEFKSVHENITGHLLFFMTNSRHRVTAIKHYCQTFCTVSFLIVRTVLKPLELYKCLCKDPFKEIKANKNGLYSFDFDDTKEATCCWTKVAEFAVAANVDDPLLILAHYLDFAKPYPCPKCNPIKSKAHEFHQEHHENAVLFEQCKNQRSICSQASDIVLAKRRLLISESTRVELLVQCFEKQLKLLQALEPTEICDFMAGVAWYACLFQGFEEVLFQILQLLTENVPKQRNVLFIGPVNSGKTTLAAALMDLLDGKALNVNCPGDKLNFELGCALDRFTVVFEDVKGQLMLNKKLQPGQGISNLDNMRDYLDGAVPVNLERKHVNKRSQIFPPSIVTMNEYIMPQTLFVRFAMKLHFTCKPNLQSALDKTPVLLRKRVLQKGLTLFLLLLWYFPSNKFAVSLQPSIALWKNIIEQTVPYSAYCQMLENIEVGESPLSVLIEDTEDTGTD</sequence>
<evidence type="ECO:0000256" key="11">
    <source>
        <dbReference type="ARBA" id="ARBA00022723"/>
    </source>
</evidence>
<dbReference type="GO" id="GO:0003688">
    <property type="term" value="F:DNA replication origin binding"/>
    <property type="evidence" value="ECO:0007669"/>
    <property type="project" value="InterPro"/>
</dbReference>
<evidence type="ECO:0000256" key="26">
    <source>
        <dbReference type="ARBA" id="ARBA00023318"/>
    </source>
</evidence>
<dbReference type="InterPro" id="IPR036869">
    <property type="entry name" value="J_dom_sf"/>
</dbReference>
<evidence type="ECO:0000256" key="4">
    <source>
        <dbReference type="ARBA" id="ARBA00022504"/>
    </source>
</evidence>
<comment type="catalytic activity">
    <reaction evidence="28">
        <text>Couples ATP hydrolysis with the unwinding of duplex DNA by translocating in the 3'-5' direction.</text>
        <dbReference type="EC" id="5.6.2.4"/>
    </reaction>
</comment>
<keyword evidence="25" id="KW-1078">G1/S host cell cycle checkpoint dysregulation by virus</keyword>
<evidence type="ECO:0000256" key="21">
    <source>
        <dbReference type="ARBA" id="ARBA00023125"/>
    </source>
</evidence>
<keyword evidence="4" id="KW-1121">Modulation of host cell cycle by virus</keyword>
<evidence type="ECO:0000256" key="14">
    <source>
        <dbReference type="ARBA" id="ARBA00022801"/>
    </source>
</evidence>
<evidence type="ECO:0000256" key="16">
    <source>
        <dbReference type="ARBA" id="ARBA00022830"/>
    </source>
</evidence>
<keyword evidence="19" id="KW-0460">Magnesium</keyword>
<dbReference type="InterPro" id="IPR037102">
    <property type="entry name" value="Znf_lg_T-Ag_D1_dom_sf"/>
</dbReference>
<evidence type="ECO:0000256" key="27">
    <source>
        <dbReference type="ARBA" id="ARBA00026077"/>
    </source>
</evidence>
<keyword evidence="23" id="KW-0922">Interferon antiviral system evasion</keyword>
<dbReference type="InterPro" id="IPR003133">
    <property type="entry name" value="T_Ag_DNA-bd"/>
</dbReference>
<evidence type="ECO:0000259" key="37">
    <source>
        <dbReference type="PROSITE" id="PS51287"/>
    </source>
</evidence>
<evidence type="ECO:0000256" key="10">
    <source>
        <dbReference type="ARBA" id="ARBA00022705"/>
    </source>
</evidence>
<evidence type="ECO:0000256" key="32">
    <source>
        <dbReference type="PROSITE-ProRule" id="PRU00620"/>
    </source>
</evidence>
<evidence type="ECO:0000256" key="12">
    <source>
        <dbReference type="ARBA" id="ARBA00022741"/>
    </source>
</evidence>
<dbReference type="Pfam" id="PF02217">
    <property type="entry name" value="T_Ag_DNA_bind"/>
    <property type="match status" value="1"/>
</dbReference>
<feature type="compositionally biased region" description="Polar residues" evidence="34">
    <location>
        <begin position="133"/>
        <end position="161"/>
    </location>
</feature>
<dbReference type="SMART" id="SM00271">
    <property type="entry name" value="DnaJ"/>
    <property type="match status" value="1"/>
</dbReference>
<evidence type="ECO:0000256" key="18">
    <source>
        <dbReference type="ARBA" id="ARBA00022840"/>
    </source>
</evidence>
<evidence type="ECO:0000313" key="39">
    <source>
        <dbReference type="EMBL" id="AWD33813.1"/>
    </source>
</evidence>
<evidence type="ECO:0000256" key="17">
    <source>
        <dbReference type="ARBA" id="ARBA00022833"/>
    </source>
</evidence>
<dbReference type="PROSITE" id="PS51206">
    <property type="entry name" value="SF3_HELICASE_1"/>
    <property type="match status" value="1"/>
</dbReference>
<dbReference type="PROSITE" id="PS50076">
    <property type="entry name" value="DNAJ_2"/>
    <property type="match status" value="1"/>
</dbReference>
<feature type="DNA-binding region" description="T-ag OBD" evidence="32">
    <location>
        <begin position="255"/>
        <end position="369"/>
    </location>
</feature>
<protein>
    <recommendedName>
        <fullName evidence="3">Large T antigen</fullName>
        <ecNumber evidence="29">5.6.2.4</ecNumber>
    </recommendedName>
    <alternativeName>
        <fullName evidence="30">DNA 3'-5' helicase large T antigen</fullName>
    </alternativeName>
</protein>
<comment type="subunit">
    <text evidence="27">Forms homohexamers in the presence of ATP. Interacts with host HDAC1. Interacts (via LXCXE domain) with host RB1; the interaction induces the aberrant dissociation of RB1-E2F1 complex thereby disrupting RB1's activity. Interacts (via LXCXE domain) with host pRB-related proteins RBL1 and RBL2. Interacts (via C-terminus) with host TOP1 and POLA1 allowing DNA replication. Interacts with host preinitiation complex components TBP, TFIIA and TFIID to regulate transcription initiation.</text>
</comment>
<comment type="subcellular location">
    <subcellularLocation>
        <location evidence="2">Host nucleus</location>
    </subcellularLocation>
</comment>
<dbReference type="Gene3D" id="3.40.1310.20">
    <property type="match status" value="1"/>
</dbReference>
<dbReference type="Gene3D" id="3.40.50.300">
    <property type="entry name" value="P-loop containing nucleotide triphosphate hydrolases"/>
    <property type="match status" value="1"/>
</dbReference>
<keyword evidence="9" id="KW-1090">Inhibition of host innate immune response by virus</keyword>
<dbReference type="EMBL" id="MG721016">
    <property type="protein sequence ID" value="AWD33813.1"/>
    <property type="molecule type" value="Genomic_DNA"/>
</dbReference>
<dbReference type="InterPro" id="IPR027417">
    <property type="entry name" value="P-loop_NTPase"/>
</dbReference>
<dbReference type="SUPFAM" id="SSF52540">
    <property type="entry name" value="P-loop containing nucleoside triphosphate hydrolases"/>
    <property type="match status" value="1"/>
</dbReference>
<feature type="region of interest" description="Disordered" evidence="34">
    <location>
        <begin position="116"/>
        <end position="255"/>
    </location>
</feature>
<dbReference type="Gene3D" id="1.10.10.510">
    <property type="entry name" value="Zinc finger, large T-antigen D1 domain"/>
    <property type="match status" value="1"/>
</dbReference>
<dbReference type="GO" id="GO:0039502">
    <property type="term" value="P:symbiont-mediated suppression of host type I interferon-mediated signaling pathway"/>
    <property type="evidence" value="ECO:0007669"/>
    <property type="project" value="UniProtKB-KW"/>
</dbReference>
<evidence type="ECO:0000313" key="40">
    <source>
        <dbReference type="EMBL" id="AWD33820.1"/>
    </source>
</evidence>
<evidence type="ECO:0000256" key="34">
    <source>
        <dbReference type="SAM" id="MobiDB-lite"/>
    </source>
</evidence>
<keyword evidence="16" id="KW-1114">Inhibition of host interferon signaling pathway by virus</keyword>
<evidence type="ECO:0000256" key="9">
    <source>
        <dbReference type="ARBA" id="ARBA00022632"/>
    </source>
</evidence>
<dbReference type="SUPFAM" id="SSF55464">
    <property type="entry name" value="Origin of replication-binding domain, RBD-like"/>
    <property type="match status" value="1"/>
</dbReference>
<dbReference type="CDD" id="cd06257">
    <property type="entry name" value="DnaJ"/>
    <property type="match status" value="1"/>
</dbReference>
<evidence type="ECO:0000256" key="3">
    <source>
        <dbReference type="ARBA" id="ARBA00018805"/>
    </source>
</evidence>
<evidence type="ECO:0000256" key="23">
    <source>
        <dbReference type="ARBA" id="ARBA00023258"/>
    </source>
</evidence>
<evidence type="ECO:0000256" key="6">
    <source>
        <dbReference type="ARBA" id="ARBA00022553"/>
    </source>
</evidence>
<keyword evidence="22" id="KW-0413">Isomerase</keyword>
<dbReference type="EMBL" id="MG721017">
    <property type="protein sequence ID" value="AWD33820.1"/>
    <property type="molecule type" value="Genomic_DNA"/>
</dbReference>
<dbReference type="InterPro" id="IPR016392">
    <property type="entry name" value="Lg_T_Ag_polyomavir"/>
</dbReference>
<keyword evidence="12" id="KW-0547">Nucleotide-binding</keyword>
<evidence type="ECO:0000256" key="7">
    <source>
        <dbReference type="ARBA" id="ARBA00022562"/>
    </source>
</evidence>
<gene>
    <name evidence="40" type="primary">731T</name>
</gene>
<dbReference type="Pfam" id="PF06431">
    <property type="entry name" value="Polyoma_lg_T_C"/>
    <property type="match status" value="1"/>
</dbReference>
<feature type="domain" description="T-ag OBD" evidence="37">
    <location>
        <begin position="255"/>
        <end position="369"/>
    </location>
</feature>
<dbReference type="GO" id="GO:0008270">
    <property type="term" value="F:zinc ion binding"/>
    <property type="evidence" value="ECO:0007669"/>
    <property type="project" value="UniProtKB-KW"/>
</dbReference>
<keyword evidence="13 33" id="KW-0863">Zinc-finger</keyword>
<keyword evidence="8" id="KW-0945">Host-virus interaction</keyword>
<feature type="domain" description="J" evidence="35">
    <location>
        <begin position="12"/>
        <end position="75"/>
    </location>
</feature>
<evidence type="ECO:0000256" key="31">
    <source>
        <dbReference type="ARBA" id="ARBA00048988"/>
    </source>
</evidence>
<comment type="cofactor">
    <cofactor evidence="1">
        <name>Mg(2+)</name>
        <dbReference type="ChEBI" id="CHEBI:18420"/>
    </cofactor>
</comment>
<keyword evidence="24" id="KW-0899">Viral immunoevasion</keyword>
<dbReference type="Gene3D" id="1.10.287.110">
    <property type="entry name" value="DnaJ domain"/>
    <property type="match status" value="1"/>
</dbReference>
<keyword evidence="20" id="KW-0007">Acetylation</keyword>
<dbReference type="PROSITE" id="PS51287">
    <property type="entry name" value="T_AG_OBD"/>
    <property type="match status" value="1"/>
</dbReference>
<keyword evidence="7" id="KW-1048">Host nucleus</keyword>
<dbReference type="SUPFAM" id="SSF46565">
    <property type="entry name" value="Chaperone J-domain"/>
    <property type="match status" value="1"/>
</dbReference>
<evidence type="ECO:0000256" key="8">
    <source>
        <dbReference type="ARBA" id="ARBA00022581"/>
    </source>
</evidence>
<keyword evidence="15" id="KW-0347">Helicase</keyword>
<keyword evidence="6" id="KW-0597">Phosphoprotein</keyword>
<evidence type="ECO:0000256" key="19">
    <source>
        <dbReference type="ARBA" id="ARBA00022842"/>
    </source>
</evidence>
<evidence type="ECO:0000256" key="2">
    <source>
        <dbReference type="ARBA" id="ARBA00004147"/>
    </source>
</evidence>
<evidence type="ECO:0000256" key="30">
    <source>
        <dbReference type="ARBA" id="ARBA00045019"/>
    </source>
</evidence>
<keyword evidence="26" id="KW-1096">Inhibition of host JAK1 by virus</keyword>
<name>A0A2S1CJS1_9POLY</name>
<dbReference type="InterPro" id="IPR014015">
    <property type="entry name" value="Helicase_SF3_DNA-vir"/>
</dbReference>
<dbReference type="GO" id="GO:0042025">
    <property type="term" value="C:host cell nucleus"/>
    <property type="evidence" value="ECO:0007669"/>
    <property type="project" value="UniProtKB-SubCell"/>
</dbReference>
<keyword evidence="14" id="KW-0378">Hydrolase</keyword>
<evidence type="ECO:0000259" key="38">
    <source>
        <dbReference type="PROSITE" id="PS51341"/>
    </source>
</evidence>
<dbReference type="PIRSF" id="PIRSF003368">
    <property type="entry name" value="Large_T_antigen_polyomaV"/>
    <property type="match status" value="1"/>
</dbReference>
<keyword evidence="17" id="KW-0862">Zinc</keyword>
<dbReference type="GO" id="GO:0039645">
    <property type="term" value="P:symbiont-mediated perturbation of host cell cycle G1/S transition checkpoint"/>
    <property type="evidence" value="ECO:0007669"/>
    <property type="project" value="UniProtKB-KW"/>
</dbReference>
<dbReference type="GO" id="GO:0052170">
    <property type="term" value="P:symbiont-mediated suppression of host innate immune response"/>
    <property type="evidence" value="ECO:0007669"/>
    <property type="project" value="UniProtKB-KW"/>
</dbReference>
<dbReference type="EC" id="5.6.2.4" evidence="29"/>
<dbReference type="GO" id="GO:0039576">
    <property type="term" value="P:symbiont-mediated suppression of host JAK-STAT cascade via inhibition of JAK1 activity"/>
    <property type="evidence" value="ECO:0007669"/>
    <property type="project" value="UniProtKB-KW"/>
</dbReference>
<organism evidence="40">
    <name type="scientific">Tupaia glis polyomavirus 1</name>
    <dbReference type="NCBI Taxonomy" id="2170402"/>
    <lineage>
        <taxon>Viruses</taxon>
        <taxon>Monodnaviria</taxon>
        <taxon>Shotokuvirae</taxon>
        <taxon>Cossaviricota</taxon>
        <taxon>Papovaviricetes</taxon>
        <taxon>Sepolyvirales</taxon>
        <taxon>Polyomaviridae</taxon>
        <taxon>Alphapolyomavirus</taxon>
        <taxon>Alphapolyomavirus tuglis</taxon>
    </lineage>
</organism>
<dbReference type="GO" id="GO:0043138">
    <property type="term" value="F:3'-5' DNA helicase activity"/>
    <property type="evidence" value="ECO:0007669"/>
    <property type="project" value="UniProtKB-EC"/>
</dbReference>
<dbReference type="PROSITE" id="PS51341">
    <property type="entry name" value="ZF_LTAG_D1"/>
    <property type="match status" value="1"/>
</dbReference>
<accession>A0A2S1CJS1</accession>
<comment type="catalytic activity">
    <reaction evidence="31">
        <text>ATP + H2O = ADP + phosphate + H(+)</text>
        <dbReference type="Rhea" id="RHEA:13065"/>
        <dbReference type="ChEBI" id="CHEBI:15377"/>
        <dbReference type="ChEBI" id="CHEBI:15378"/>
        <dbReference type="ChEBI" id="CHEBI:30616"/>
        <dbReference type="ChEBI" id="CHEBI:43474"/>
        <dbReference type="ChEBI" id="CHEBI:456216"/>
        <dbReference type="EC" id="5.6.2.4"/>
    </reaction>
</comment>
<evidence type="ECO:0000256" key="5">
    <source>
        <dbReference type="ARBA" id="ARBA00022518"/>
    </source>
</evidence>
<dbReference type="GO" id="GO:0005524">
    <property type="term" value="F:ATP binding"/>
    <property type="evidence" value="ECO:0007669"/>
    <property type="project" value="UniProtKB-KW"/>
</dbReference>
<evidence type="ECO:0000256" key="28">
    <source>
        <dbReference type="ARBA" id="ARBA00034617"/>
    </source>
</evidence>
<feature type="compositionally biased region" description="Basic and acidic residues" evidence="34">
    <location>
        <begin position="212"/>
        <end position="223"/>
    </location>
</feature>
<feature type="domain" description="SF3 helicase" evidence="36">
    <location>
        <begin position="505"/>
        <end position="665"/>
    </location>
</feature>
<evidence type="ECO:0000256" key="24">
    <source>
        <dbReference type="ARBA" id="ARBA00023280"/>
    </source>
</evidence>
<evidence type="ECO:0000256" key="29">
    <source>
        <dbReference type="ARBA" id="ARBA00034808"/>
    </source>
</evidence>
<evidence type="ECO:0000259" key="35">
    <source>
        <dbReference type="PROSITE" id="PS50076"/>
    </source>
</evidence>
<dbReference type="InterPro" id="IPR010932">
    <property type="entry name" value="Lg_T_Ag_Polyomavir_C"/>
</dbReference>
<keyword evidence="18" id="KW-0067">ATP-binding</keyword>
<evidence type="ECO:0000256" key="25">
    <source>
        <dbReference type="ARBA" id="ARBA00023309"/>
    </source>
</evidence>
<feature type="compositionally biased region" description="Basic and acidic residues" evidence="34">
    <location>
        <begin position="241"/>
        <end position="252"/>
    </location>
</feature>
<feature type="compositionally biased region" description="Polar residues" evidence="34">
    <location>
        <begin position="228"/>
        <end position="240"/>
    </location>
</feature>
<reference evidence="40" key="1">
    <citation type="submission" date="2017-12" db="EMBL/GenBank/DDBJ databases">
        <title>Identification of novel polyomaviruses in members of multiple mammalian orders.</title>
        <authorList>
            <person name="Ehlers B."/>
            <person name="Walter C."/>
            <person name="Liebmann S."/>
            <person name="Richter D."/>
            <person name="Ulrich R.G."/>
            <person name="Leendertz F.H."/>
            <person name="Calvignac-Spencer S."/>
        </authorList>
    </citation>
    <scope>NUCLEOTIDE SEQUENCE</scope>
    <source>
        <strain evidence="39">4376 Thai 90</strain>
        <strain evidence="40">4472 Thai 90</strain>
    </source>
</reference>
<evidence type="ECO:0000259" key="36">
    <source>
        <dbReference type="PROSITE" id="PS51206"/>
    </source>
</evidence>
<keyword evidence="5" id="KW-0244">Early protein</keyword>
<evidence type="ECO:0000256" key="13">
    <source>
        <dbReference type="ARBA" id="ARBA00022771"/>
    </source>
</evidence>
<keyword evidence="10" id="KW-0235">DNA replication</keyword>
<dbReference type="GO" id="GO:0016787">
    <property type="term" value="F:hydrolase activity"/>
    <property type="evidence" value="ECO:0007669"/>
    <property type="project" value="UniProtKB-KW"/>
</dbReference>
<proteinExistence type="predicted"/>
<keyword evidence="11" id="KW-0479">Metal-binding</keyword>
<evidence type="ECO:0000256" key="33">
    <source>
        <dbReference type="PROSITE-ProRule" id="PRU00671"/>
    </source>
</evidence>
<feature type="domain" description="T-ag D1-type" evidence="38">
    <location>
        <begin position="376"/>
        <end position="466"/>
    </location>
</feature>
<dbReference type="InterPro" id="IPR001623">
    <property type="entry name" value="DnaJ_domain"/>
</dbReference>
<dbReference type="GO" id="GO:0006260">
    <property type="term" value="P:DNA replication"/>
    <property type="evidence" value="ECO:0007669"/>
    <property type="project" value="UniProtKB-KW"/>
</dbReference>